<dbReference type="EMBL" id="MHJL01000034">
    <property type="protein sequence ID" value="OGY66815.1"/>
    <property type="molecule type" value="Genomic_DNA"/>
</dbReference>
<dbReference type="STRING" id="1798409.A3I24_03945"/>
<accession>A0A1G1ZQU4</accession>
<protein>
    <submittedName>
        <fullName evidence="1">Uncharacterized protein</fullName>
    </submittedName>
</protein>
<evidence type="ECO:0000313" key="2">
    <source>
        <dbReference type="Proteomes" id="UP000177690"/>
    </source>
</evidence>
<sequence length="202" mass="23082">MGNLIKETPYSEITATLEALQALGVERRHFEAVRKDPTLASSVAQAIIAGYILADPIKAIFPTSVDYSKSLAQMIKSCNLNWVNPNITEAHFPKGKAGGKAEFNLEFFHPNKVMSSDQILIEMKNRKLRPAELPMGLAFAEKYPEEQRKGPIVIFGSMWRGWRAHRLVPYLYSISGRRYLRLYWFEDGWDVGYWFLAVREPA</sequence>
<dbReference type="Proteomes" id="UP000177690">
    <property type="component" value="Unassembled WGS sequence"/>
</dbReference>
<name>A0A1G1ZQU4_9BACT</name>
<comment type="caution">
    <text evidence="1">The sequence shown here is derived from an EMBL/GenBank/DDBJ whole genome shotgun (WGS) entry which is preliminary data.</text>
</comment>
<reference evidence="1 2" key="1">
    <citation type="journal article" date="2016" name="Nat. Commun.">
        <title>Thousands of microbial genomes shed light on interconnected biogeochemical processes in an aquifer system.</title>
        <authorList>
            <person name="Anantharaman K."/>
            <person name="Brown C.T."/>
            <person name="Hug L.A."/>
            <person name="Sharon I."/>
            <person name="Castelle C.J."/>
            <person name="Probst A.J."/>
            <person name="Thomas B.C."/>
            <person name="Singh A."/>
            <person name="Wilkins M.J."/>
            <person name="Karaoz U."/>
            <person name="Brodie E.L."/>
            <person name="Williams K.H."/>
            <person name="Hubbard S.S."/>
            <person name="Banfield J.F."/>
        </authorList>
    </citation>
    <scope>NUCLEOTIDE SEQUENCE [LARGE SCALE GENOMIC DNA]</scope>
</reference>
<gene>
    <name evidence="1" type="ORF">A3I24_03945</name>
</gene>
<organism evidence="1 2">
    <name type="scientific">Candidatus Harrisonbacteria bacterium RIFCSPLOWO2_02_FULL_41_13b</name>
    <dbReference type="NCBI Taxonomy" id="1798409"/>
    <lineage>
        <taxon>Bacteria</taxon>
        <taxon>Candidatus Harrisoniibacteriota</taxon>
    </lineage>
</organism>
<evidence type="ECO:0000313" key="1">
    <source>
        <dbReference type="EMBL" id="OGY66815.1"/>
    </source>
</evidence>
<dbReference type="AlphaFoldDB" id="A0A1G1ZQU4"/>
<proteinExistence type="predicted"/>